<reference evidence="1" key="1">
    <citation type="submission" date="2018-02" db="EMBL/GenBank/DDBJ databases">
        <title>Rhizophora mucronata_Transcriptome.</title>
        <authorList>
            <person name="Meera S.P."/>
            <person name="Sreeshan A."/>
            <person name="Augustine A."/>
        </authorList>
    </citation>
    <scope>NUCLEOTIDE SEQUENCE</scope>
    <source>
        <tissue evidence="1">Leaf</tissue>
    </source>
</reference>
<dbReference type="AlphaFoldDB" id="A0A2P2Q646"/>
<dbReference type="EMBL" id="GGEC01081981">
    <property type="protein sequence ID" value="MBX62465.1"/>
    <property type="molecule type" value="Transcribed_RNA"/>
</dbReference>
<evidence type="ECO:0000313" key="1">
    <source>
        <dbReference type="EMBL" id="MBX62465.1"/>
    </source>
</evidence>
<proteinExistence type="predicted"/>
<sequence>MKHMDIIFKPSSSFATLVQQFSTCLLSHSPVYIFVSFFSFYI</sequence>
<accession>A0A2P2Q646</accession>
<organism evidence="1">
    <name type="scientific">Rhizophora mucronata</name>
    <name type="common">Asiatic mangrove</name>
    <dbReference type="NCBI Taxonomy" id="61149"/>
    <lineage>
        <taxon>Eukaryota</taxon>
        <taxon>Viridiplantae</taxon>
        <taxon>Streptophyta</taxon>
        <taxon>Embryophyta</taxon>
        <taxon>Tracheophyta</taxon>
        <taxon>Spermatophyta</taxon>
        <taxon>Magnoliopsida</taxon>
        <taxon>eudicotyledons</taxon>
        <taxon>Gunneridae</taxon>
        <taxon>Pentapetalae</taxon>
        <taxon>rosids</taxon>
        <taxon>fabids</taxon>
        <taxon>Malpighiales</taxon>
        <taxon>Rhizophoraceae</taxon>
        <taxon>Rhizophora</taxon>
    </lineage>
</organism>
<protein>
    <submittedName>
        <fullName evidence="1">Uncharacterized protein</fullName>
    </submittedName>
</protein>
<name>A0A2P2Q646_RHIMU</name>